<protein>
    <submittedName>
        <fullName evidence="1">Uncharacterized protein</fullName>
    </submittedName>
</protein>
<reference evidence="2" key="1">
    <citation type="journal article" date="2022" name="Mol. Ecol. Resour.">
        <title>The genomes of chicory, endive, great burdock and yacon provide insights into Asteraceae palaeo-polyploidization history and plant inulin production.</title>
        <authorList>
            <person name="Fan W."/>
            <person name="Wang S."/>
            <person name="Wang H."/>
            <person name="Wang A."/>
            <person name="Jiang F."/>
            <person name="Liu H."/>
            <person name="Zhao H."/>
            <person name="Xu D."/>
            <person name="Zhang Y."/>
        </authorList>
    </citation>
    <scope>NUCLEOTIDE SEQUENCE [LARGE SCALE GENOMIC DNA]</scope>
    <source>
        <strain evidence="2">cv. Yunnan</strain>
    </source>
</reference>
<comment type="caution">
    <text evidence="1">The sequence shown here is derived from an EMBL/GenBank/DDBJ whole genome shotgun (WGS) entry which is preliminary data.</text>
</comment>
<organism evidence="1 2">
    <name type="scientific">Smallanthus sonchifolius</name>
    <dbReference type="NCBI Taxonomy" id="185202"/>
    <lineage>
        <taxon>Eukaryota</taxon>
        <taxon>Viridiplantae</taxon>
        <taxon>Streptophyta</taxon>
        <taxon>Embryophyta</taxon>
        <taxon>Tracheophyta</taxon>
        <taxon>Spermatophyta</taxon>
        <taxon>Magnoliopsida</taxon>
        <taxon>eudicotyledons</taxon>
        <taxon>Gunneridae</taxon>
        <taxon>Pentapetalae</taxon>
        <taxon>asterids</taxon>
        <taxon>campanulids</taxon>
        <taxon>Asterales</taxon>
        <taxon>Asteraceae</taxon>
        <taxon>Asteroideae</taxon>
        <taxon>Heliantheae alliance</taxon>
        <taxon>Millerieae</taxon>
        <taxon>Smallanthus</taxon>
    </lineage>
</organism>
<proteinExistence type="predicted"/>
<sequence>MADGVAGLGVCGIISACVAVAKVASSMTGIELIDVVVPMRKCTECDTTFTAGLIGTQTVGNDGLTGLVLFDVV</sequence>
<accession>A0ACB9ILE1</accession>
<name>A0ACB9ILE1_9ASTR</name>
<reference evidence="1 2" key="2">
    <citation type="journal article" date="2022" name="Mol. Ecol. Resour.">
        <title>The genomes of chicory, endive, great burdock and yacon provide insights into Asteraceae paleo-polyploidization history and plant inulin production.</title>
        <authorList>
            <person name="Fan W."/>
            <person name="Wang S."/>
            <person name="Wang H."/>
            <person name="Wang A."/>
            <person name="Jiang F."/>
            <person name="Liu H."/>
            <person name="Zhao H."/>
            <person name="Xu D."/>
            <person name="Zhang Y."/>
        </authorList>
    </citation>
    <scope>NUCLEOTIDE SEQUENCE [LARGE SCALE GENOMIC DNA]</scope>
    <source>
        <strain evidence="2">cv. Yunnan</strain>
        <tissue evidence="1">Leaves</tissue>
    </source>
</reference>
<dbReference type="EMBL" id="CM042025">
    <property type="protein sequence ID" value="KAI3809079.1"/>
    <property type="molecule type" value="Genomic_DNA"/>
</dbReference>
<dbReference type="Proteomes" id="UP001056120">
    <property type="component" value="Linkage Group LG08"/>
</dbReference>
<evidence type="ECO:0000313" key="2">
    <source>
        <dbReference type="Proteomes" id="UP001056120"/>
    </source>
</evidence>
<gene>
    <name evidence="1" type="ORF">L1987_25047</name>
</gene>
<evidence type="ECO:0000313" key="1">
    <source>
        <dbReference type="EMBL" id="KAI3809079.1"/>
    </source>
</evidence>
<keyword evidence="2" id="KW-1185">Reference proteome</keyword>